<gene>
    <name evidence="2" type="ORF">BU26DRAFT_292898</name>
</gene>
<dbReference type="OrthoDB" id="10504815at2759"/>
<dbReference type="GeneID" id="54574996"/>
<sequence length="260" mass="28930">MKFWKRGKKKPRDLQSSSTTAIAHRASSSNQDRPSGSSYGLRRLSWRSSQASDAAIPLGPVDPKRHYSRPHITGYSPDTVLSGPHTICRCALPQAHGDAFTRIHHAEAANGITFLSTRGQPLSWEEAQHAFFDRLVVDSRVSAGWHREDEGLLRQVYHESTVRQILKYHEVWKGVKRHGKLRSVLEGDVIWWGRVNPKGAMLRSVERPPADGTVVLSTSGPWYGRPGRRGDPSNPGERYGDGLSKKLSVLGISRWAGIGD</sequence>
<accession>A0A6A6IH53</accession>
<feature type="region of interest" description="Disordered" evidence="1">
    <location>
        <begin position="1"/>
        <end position="40"/>
    </location>
</feature>
<dbReference type="EMBL" id="ML987194">
    <property type="protein sequence ID" value="KAF2249935.1"/>
    <property type="molecule type" value="Genomic_DNA"/>
</dbReference>
<feature type="compositionally biased region" description="Polar residues" evidence="1">
    <location>
        <begin position="14"/>
        <end position="38"/>
    </location>
</feature>
<proteinExistence type="predicted"/>
<dbReference type="RefSeq" id="XP_033684939.1">
    <property type="nucleotide sequence ID" value="XM_033821666.1"/>
</dbReference>
<dbReference type="Proteomes" id="UP000800094">
    <property type="component" value="Unassembled WGS sequence"/>
</dbReference>
<dbReference type="AlphaFoldDB" id="A0A6A6IH53"/>
<organism evidence="2 3">
    <name type="scientific">Trematosphaeria pertusa</name>
    <dbReference type="NCBI Taxonomy" id="390896"/>
    <lineage>
        <taxon>Eukaryota</taxon>
        <taxon>Fungi</taxon>
        <taxon>Dikarya</taxon>
        <taxon>Ascomycota</taxon>
        <taxon>Pezizomycotina</taxon>
        <taxon>Dothideomycetes</taxon>
        <taxon>Pleosporomycetidae</taxon>
        <taxon>Pleosporales</taxon>
        <taxon>Massarineae</taxon>
        <taxon>Trematosphaeriaceae</taxon>
        <taxon>Trematosphaeria</taxon>
    </lineage>
</organism>
<feature type="region of interest" description="Disordered" evidence="1">
    <location>
        <begin position="216"/>
        <end position="240"/>
    </location>
</feature>
<feature type="compositionally biased region" description="Basic residues" evidence="1">
    <location>
        <begin position="1"/>
        <end position="11"/>
    </location>
</feature>
<protein>
    <submittedName>
        <fullName evidence="2">Uncharacterized protein</fullName>
    </submittedName>
</protein>
<name>A0A6A6IH53_9PLEO</name>
<evidence type="ECO:0000313" key="2">
    <source>
        <dbReference type="EMBL" id="KAF2249935.1"/>
    </source>
</evidence>
<reference evidence="2" key="1">
    <citation type="journal article" date="2020" name="Stud. Mycol.">
        <title>101 Dothideomycetes genomes: a test case for predicting lifestyles and emergence of pathogens.</title>
        <authorList>
            <person name="Haridas S."/>
            <person name="Albert R."/>
            <person name="Binder M."/>
            <person name="Bloem J."/>
            <person name="Labutti K."/>
            <person name="Salamov A."/>
            <person name="Andreopoulos B."/>
            <person name="Baker S."/>
            <person name="Barry K."/>
            <person name="Bills G."/>
            <person name="Bluhm B."/>
            <person name="Cannon C."/>
            <person name="Castanera R."/>
            <person name="Culley D."/>
            <person name="Daum C."/>
            <person name="Ezra D."/>
            <person name="Gonzalez J."/>
            <person name="Henrissat B."/>
            <person name="Kuo A."/>
            <person name="Liang C."/>
            <person name="Lipzen A."/>
            <person name="Lutzoni F."/>
            <person name="Magnuson J."/>
            <person name="Mondo S."/>
            <person name="Nolan M."/>
            <person name="Ohm R."/>
            <person name="Pangilinan J."/>
            <person name="Park H.-J."/>
            <person name="Ramirez L."/>
            <person name="Alfaro M."/>
            <person name="Sun H."/>
            <person name="Tritt A."/>
            <person name="Yoshinaga Y."/>
            <person name="Zwiers L.-H."/>
            <person name="Turgeon B."/>
            <person name="Goodwin S."/>
            <person name="Spatafora J."/>
            <person name="Crous P."/>
            <person name="Grigoriev I."/>
        </authorList>
    </citation>
    <scope>NUCLEOTIDE SEQUENCE</scope>
    <source>
        <strain evidence="2">CBS 122368</strain>
    </source>
</reference>
<evidence type="ECO:0000313" key="3">
    <source>
        <dbReference type="Proteomes" id="UP000800094"/>
    </source>
</evidence>
<keyword evidence="3" id="KW-1185">Reference proteome</keyword>
<evidence type="ECO:0000256" key="1">
    <source>
        <dbReference type="SAM" id="MobiDB-lite"/>
    </source>
</evidence>